<protein>
    <submittedName>
        <fullName evidence="2">Uncharacterized protein</fullName>
    </submittedName>
</protein>
<dbReference type="EMBL" id="HBIC01061151">
    <property type="protein sequence ID" value="CAE0302509.1"/>
    <property type="molecule type" value="Transcribed_RNA"/>
</dbReference>
<reference evidence="2" key="1">
    <citation type="submission" date="2021-01" db="EMBL/GenBank/DDBJ databases">
        <authorList>
            <person name="Corre E."/>
            <person name="Pelletier E."/>
            <person name="Niang G."/>
            <person name="Scheremetjew M."/>
            <person name="Finn R."/>
            <person name="Kale V."/>
            <person name="Holt S."/>
            <person name="Cochrane G."/>
            <person name="Meng A."/>
            <person name="Brown T."/>
            <person name="Cohen L."/>
        </authorList>
    </citation>
    <scope>NUCLEOTIDE SEQUENCE</scope>
    <source>
        <strain evidence="2">CCAP 955/1</strain>
    </source>
</reference>
<evidence type="ECO:0000313" key="2">
    <source>
        <dbReference type="EMBL" id="CAE0302509.1"/>
    </source>
</evidence>
<feature type="region of interest" description="Disordered" evidence="1">
    <location>
        <begin position="258"/>
        <end position="280"/>
    </location>
</feature>
<feature type="region of interest" description="Disordered" evidence="1">
    <location>
        <begin position="218"/>
        <end position="246"/>
    </location>
</feature>
<feature type="compositionally biased region" description="Basic and acidic residues" evidence="1">
    <location>
        <begin position="223"/>
        <end position="233"/>
    </location>
</feature>
<organism evidence="2">
    <name type="scientific">Spumella elongata</name>
    <dbReference type="NCBI Taxonomy" id="89044"/>
    <lineage>
        <taxon>Eukaryota</taxon>
        <taxon>Sar</taxon>
        <taxon>Stramenopiles</taxon>
        <taxon>Ochrophyta</taxon>
        <taxon>Chrysophyceae</taxon>
        <taxon>Chromulinales</taxon>
        <taxon>Chromulinaceae</taxon>
        <taxon>Spumella</taxon>
    </lineage>
</organism>
<sequence>MDRPALLVYEGSRTLLEFDVSIEIVVIHLFKYGVFEVLTREESSQCELRPIYLRACMIEQRVRPVEVDQLITSARLRFDPKQSLNDDEVFDLAVRASIFDYIANRLSLKRKMASFSGMYYEVYFSPAVGDPEFGPDKRRLDQIVCQDPYYFGPPPPCIEILPEAKELDDHVSSSKKSGSTRTKSGSVLRRLSSFFAPFVSTASERSLQTESATVCGSWSQASAEHRPDDESVHSVHSGTHSSKQNLAHRILNRLKKLPDISEGPSGVEHPVSTTAQDSSHKLATPDNMAAYFTASSRQPGEHLQNPRAMSPPRCFANIPQHVHDSPFTGSEFYDDVASGNIHPKPTADAVEVSRLDRNSCVNDSAAEQILGGAMHRSSRVGIA</sequence>
<accession>A0A7S3HR93</accession>
<proteinExistence type="predicted"/>
<dbReference type="AlphaFoldDB" id="A0A7S3HR93"/>
<evidence type="ECO:0000256" key="1">
    <source>
        <dbReference type="SAM" id="MobiDB-lite"/>
    </source>
</evidence>
<name>A0A7S3HR93_9STRA</name>
<gene>
    <name evidence="2" type="ORF">SELO1098_LOCUS31367</name>
</gene>